<protein>
    <recommendedName>
        <fullName evidence="1">RNA-directed DNA polymerase</fullName>
        <ecNumber evidence="1">2.7.7.49</ecNumber>
    </recommendedName>
</protein>
<organism evidence="3 4">
    <name type="scientific">Hypsibius exemplaris</name>
    <name type="common">Freshwater tardigrade</name>
    <dbReference type="NCBI Taxonomy" id="2072580"/>
    <lineage>
        <taxon>Eukaryota</taxon>
        <taxon>Metazoa</taxon>
        <taxon>Ecdysozoa</taxon>
        <taxon>Tardigrada</taxon>
        <taxon>Eutardigrada</taxon>
        <taxon>Parachela</taxon>
        <taxon>Hypsibioidea</taxon>
        <taxon>Hypsibiidae</taxon>
        <taxon>Hypsibius</taxon>
    </lineage>
</organism>
<dbReference type="InterPro" id="IPR041588">
    <property type="entry name" value="Integrase_H2C2"/>
</dbReference>
<dbReference type="InterPro" id="IPR001584">
    <property type="entry name" value="Integrase_cat-core"/>
</dbReference>
<dbReference type="Gene3D" id="1.10.340.70">
    <property type="match status" value="1"/>
</dbReference>
<feature type="domain" description="Integrase catalytic" evidence="2">
    <location>
        <begin position="70"/>
        <end position="231"/>
    </location>
</feature>
<evidence type="ECO:0000313" key="3">
    <source>
        <dbReference type="EMBL" id="OQV24064.1"/>
    </source>
</evidence>
<dbReference type="AlphaFoldDB" id="A0A1W0X9J2"/>
<keyword evidence="4" id="KW-1185">Reference proteome</keyword>
<dbReference type="InterPro" id="IPR012337">
    <property type="entry name" value="RNaseH-like_sf"/>
</dbReference>
<reference evidence="4" key="1">
    <citation type="submission" date="2017-01" db="EMBL/GenBank/DDBJ databases">
        <title>Comparative genomics of anhydrobiosis in the tardigrade Hypsibius dujardini.</title>
        <authorList>
            <person name="Yoshida Y."/>
            <person name="Koutsovoulos G."/>
            <person name="Laetsch D."/>
            <person name="Stevens L."/>
            <person name="Kumar S."/>
            <person name="Horikawa D."/>
            <person name="Ishino K."/>
            <person name="Komine S."/>
            <person name="Tomita M."/>
            <person name="Blaxter M."/>
            <person name="Arakawa K."/>
        </authorList>
    </citation>
    <scope>NUCLEOTIDE SEQUENCE [LARGE SCALE GENOMIC DNA]</scope>
    <source>
        <strain evidence="4">Z151</strain>
    </source>
</reference>
<dbReference type="InterPro" id="IPR050951">
    <property type="entry name" value="Retrovirus_Pol_polyprotein"/>
</dbReference>
<dbReference type="PROSITE" id="PS50994">
    <property type="entry name" value="INTEGRASE"/>
    <property type="match status" value="1"/>
</dbReference>
<evidence type="ECO:0000259" key="2">
    <source>
        <dbReference type="PROSITE" id="PS50994"/>
    </source>
</evidence>
<comment type="caution">
    <text evidence="3">The sequence shown here is derived from an EMBL/GenBank/DDBJ whole genome shotgun (WGS) entry which is preliminary data.</text>
</comment>
<gene>
    <name evidence="3" type="ORF">BV898_02018</name>
</gene>
<dbReference type="Gene3D" id="3.30.420.10">
    <property type="entry name" value="Ribonuclease H-like superfamily/Ribonuclease H"/>
    <property type="match status" value="1"/>
</dbReference>
<dbReference type="Pfam" id="PF17921">
    <property type="entry name" value="Integrase_H2C2"/>
    <property type="match status" value="1"/>
</dbReference>
<dbReference type="SUPFAM" id="SSF53098">
    <property type="entry name" value="Ribonuclease H-like"/>
    <property type="match status" value="1"/>
</dbReference>
<dbReference type="OrthoDB" id="425619at2759"/>
<name>A0A1W0X9J2_HYPEX</name>
<dbReference type="PANTHER" id="PTHR37984:SF5">
    <property type="entry name" value="PROTEIN NYNRIN-LIKE"/>
    <property type="match status" value="1"/>
</dbReference>
<dbReference type="PANTHER" id="PTHR37984">
    <property type="entry name" value="PROTEIN CBG26694"/>
    <property type="match status" value="1"/>
</dbReference>
<evidence type="ECO:0000313" key="4">
    <source>
        <dbReference type="Proteomes" id="UP000192578"/>
    </source>
</evidence>
<dbReference type="Proteomes" id="UP000192578">
    <property type="component" value="Unassembled WGS sequence"/>
</dbReference>
<dbReference type="EMBL" id="MTYJ01000008">
    <property type="protein sequence ID" value="OQV24064.1"/>
    <property type="molecule type" value="Genomic_DNA"/>
</dbReference>
<dbReference type="EC" id="2.7.7.49" evidence="1"/>
<proteinExistence type="predicted"/>
<evidence type="ECO:0000256" key="1">
    <source>
        <dbReference type="ARBA" id="ARBA00012493"/>
    </source>
</evidence>
<dbReference type="GO" id="GO:0003964">
    <property type="term" value="F:RNA-directed DNA polymerase activity"/>
    <property type="evidence" value="ECO:0007669"/>
    <property type="project" value="UniProtKB-EC"/>
</dbReference>
<sequence length="231" mass="26263">MLQRSSSYSLWYLGLKISTATSAGHLGISRTYQRIHGRYWWPGCLQNVSRYVASCDACQKKKADYEKPAGYLQPFQVSGVFTLFHFDFSGPYCLSRRRKMYLAVGKCPLSKYIVLRAVPSATALNTAKFLVERIVLTHGCPSEILTNRRIHFTGAMMQQIFKNLGIRHLITTPYHQRSDGQTEHSIQLVNNVLSHFVGLYRVVANSDHRADCKIKPLMGRKQNVVVHVEAL</sequence>
<dbReference type="InterPro" id="IPR036397">
    <property type="entry name" value="RNaseH_sf"/>
</dbReference>
<accession>A0A1W0X9J2</accession>
<dbReference type="GO" id="GO:0003676">
    <property type="term" value="F:nucleic acid binding"/>
    <property type="evidence" value="ECO:0007669"/>
    <property type="project" value="InterPro"/>
</dbReference>
<dbReference type="GO" id="GO:0015074">
    <property type="term" value="P:DNA integration"/>
    <property type="evidence" value="ECO:0007669"/>
    <property type="project" value="InterPro"/>
</dbReference>